<feature type="compositionally biased region" description="Basic and acidic residues" evidence="1">
    <location>
        <begin position="139"/>
        <end position="158"/>
    </location>
</feature>
<evidence type="ECO:0000313" key="2">
    <source>
        <dbReference type="EMBL" id="CAB3764571.1"/>
    </source>
</evidence>
<dbReference type="AlphaFoldDB" id="A0A6J5EGQ5"/>
<feature type="region of interest" description="Disordered" evidence="1">
    <location>
        <begin position="139"/>
        <end position="181"/>
    </location>
</feature>
<dbReference type="Proteomes" id="UP000494363">
    <property type="component" value="Unassembled WGS sequence"/>
</dbReference>
<proteinExistence type="predicted"/>
<organism evidence="2 3">
    <name type="scientific">Paraburkholderia humisilvae</name>
    <dbReference type="NCBI Taxonomy" id="627669"/>
    <lineage>
        <taxon>Bacteria</taxon>
        <taxon>Pseudomonadati</taxon>
        <taxon>Pseudomonadota</taxon>
        <taxon>Betaproteobacteria</taxon>
        <taxon>Burkholderiales</taxon>
        <taxon>Burkholderiaceae</taxon>
        <taxon>Paraburkholderia</taxon>
    </lineage>
</organism>
<reference evidence="2 3" key="1">
    <citation type="submission" date="2020-04" db="EMBL/GenBank/DDBJ databases">
        <authorList>
            <person name="De Canck E."/>
        </authorList>
    </citation>
    <scope>NUCLEOTIDE SEQUENCE [LARGE SCALE GENOMIC DNA]</scope>
    <source>
        <strain evidence="2 3">LMG 29542</strain>
    </source>
</reference>
<dbReference type="RefSeq" id="WP_175229030.1">
    <property type="nucleotide sequence ID" value="NZ_CADIKH010000024.1"/>
</dbReference>
<evidence type="ECO:0000313" key="3">
    <source>
        <dbReference type="Proteomes" id="UP000494363"/>
    </source>
</evidence>
<evidence type="ECO:0000256" key="1">
    <source>
        <dbReference type="SAM" id="MobiDB-lite"/>
    </source>
</evidence>
<sequence length="181" mass="20331">MVSKKMESLEEIFAPVIGKIAFSLKQTHGSCFFVEFGDPHLRIREPIVLRPGASEKSKISLRRRRVFVVGTWSLLVQDCNWTLTNEQRSVCQADAPEDMENVFRGVEGQYLVSASVDEATKTFTLEFDLGGNLKLWSRSDRDPDLDPDEDQWRLHCKDGSSVGYTNDGSIAVESASDPDKT</sequence>
<accession>A0A6J5EGQ5</accession>
<dbReference type="EMBL" id="CADIKH010000024">
    <property type="protein sequence ID" value="CAB3764571.1"/>
    <property type="molecule type" value="Genomic_DNA"/>
</dbReference>
<keyword evidence="3" id="KW-1185">Reference proteome</keyword>
<gene>
    <name evidence="2" type="ORF">LMG29542_04928</name>
</gene>
<name>A0A6J5EGQ5_9BURK</name>
<protein>
    <submittedName>
        <fullName evidence="2">Uncharacterized protein</fullName>
    </submittedName>
</protein>